<name>A0ABY8QSW2_9MICO</name>
<keyword evidence="3" id="KW-0378">Hydrolase</keyword>
<dbReference type="GO" id="GO:0016787">
    <property type="term" value="F:hydrolase activity"/>
    <property type="evidence" value="ECO:0007669"/>
    <property type="project" value="UniProtKB-KW"/>
</dbReference>
<gene>
    <name evidence="3" type="ORF">LWF01_14330</name>
</gene>
<dbReference type="Pfam" id="PF07969">
    <property type="entry name" value="Amidohydro_3"/>
    <property type="match status" value="1"/>
</dbReference>
<keyword evidence="4" id="KW-1185">Reference proteome</keyword>
<dbReference type="InterPro" id="IPR011059">
    <property type="entry name" value="Metal-dep_hydrolase_composite"/>
</dbReference>
<sequence>MKNSEADIVITNATVWTGDAAGSWTHAVAIRGDSVVALGTEAEALAGSGAQVIDADGGMVTPGFQDAHIHPAFAARDMQQLWLNDTEPSKEAYLEQIRQYAADNPEADWITGGGWAMEAFPGGTPHKADLDAIVPDRPVFIMNRDVHGAWANSKALEIAGIDNDTPDPSDGRYERDPETGELTGCLHEGAAYTFKETIVPLAGIEDWKAAILTAQKHLHALGITGWQDAWVSPDTLEAYRQLGESGLLTARVVGALWWERKQGLEQIERFVRQRDEGAAPNFLPQRVKIMADGVLENYTGALLEPYCDGCGGQQREGGRGSGLSYVEPEVLQQAVTELDRLGFGVHMHAIGDRAVRNCLDAVEAARRANGFSDNVHHIAHVQIVNPDDLPRFRELGVVANLQALWACAEPQMTELTLPILGEQRSEQQFPFGDLHRSGAMLAMGSDWAVSTANPLPQIEVAVTRVDPDERDAEPFLPEQKLDLATALRAFTGGSAHVNGDSRGGWLGVGQRADLAILDRNIFAIQPRIADAKVTMTIAGGRIVFDANADDNAADSAPMPGRVPDSASKGHDDVVAISH</sequence>
<dbReference type="InterPro" id="IPR032466">
    <property type="entry name" value="Metal_Hydrolase"/>
</dbReference>
<dbReference type="Gene3D" id="3.10.310.70">
    <property type="match status" value="1"/>
</dbReference>
<feature type="compositionally biased region" description="Basic and acidic residues" evidence="1">
    <location>
        <begin position="567"/>
        <end position="578"/>
    </location>
</feature>
<dbReference type="Gene3D" id="3.20.20.140">
    <property type="entry name" value="Metal-dependent hydrolases"/>
    <property type="match status" value="1"/>
</dbReference>
<protein>
    <submittedName>
        <fullName evidence="3">Amidohydrolase</fullName>
        <ecNumber evidence="3">3.5.-.-</ecNumber>
    </submittedName>
</protein>
<evidence type="ECO:0000313" key="3">
    <source>
        <dbReference type="EMBL" id="WGW11255.1"/>
    </source>
</evidence>
<proteinExistence type="predicted"/>
<dbReference type="PANTHER" id="PTHR22642:SF2">
    <property type="entry name" value="PROTEIN LONG AFTER FAR-RED 3"/>
    <property type="match status" value="1"/>
</dbReference>
<dbReference type="RefSeq" id="WP_349638040.1">
    <property type="nucleotide sequence ID" value="NZ_CP090958.1"/>
</dbReference>
<dbReference type="SUPFAM" id="SSF51556">
    <property type="entry name" value="Metallo-dependent hydrolases"/>
    <property type="match status" value="1"/>
</dbReference>
<dbReference type="InterPro" id="IPR033932">
    <property type="entry name" value="YtcJ-like"/>
</dbReference>
<dbReference type="PANTHER" id="PTHR22642">
    <property type="entry name" value="IMIDAZOLONEPROPIONASE"/>
    <property type="match status" value="1"/>
</dbReference>
<evidence type="ECO:0000313" key="4">
    <source>
        <dbReference type="Proteomes" id="UP001209083"/>
    </source>
</evidence>
<dbReference type="SUPFAM" id="SSF51338">
    <property type="entry name" value="Composite domain of metallo-dependent hydrolases"/>
    <property type="match status" value="1"/>
</dbReference>
<dbReference type="InterPro" id="IPR013108">
    <property type="entry name" value="Amidohydro_3"/>
</dbReference>
<feature type="region of interest" description="Disordered" evidence="1">
    <location>
        <begin position="554"/>
        <end position="578"/>
    </location>
</feature>
<reference evidence="3 4" key="1">
    <citation type="submission" date="2023-05" db="EMBL/GenBank/DDBJ databases">
        <title>Lithophilousrod everest ZFBP1038 complete genpme.</title>
        <authorList>
            <person name="Tian M."/>
        </authorList>
    </citation>
    <scope>NUCLEOTIDE SEQUENCE [LARGE SCALE GENOMIC DNA]</scope>
    <source>
        <strain evidence="3 4">ZFBP1038</strain>
    </source>
</reference>
<evidence type="ECO:0000259" key="2">
    <source>
        <dbReference type="Pfam" id="PF07969"/>
    </source>
</evidence>
<dbReference type="Proteomes" id="UP001209083">
    <property type="component" value="Chromosome"/>
</dbReference>
<dbReference type="EMBL" id="CP090958">
    <property type="protein sequence ID" value="WGW11255.1"/>
    <property type="molecule type" value="Genomic_DNA"/>
</dbReference>
<dbReference type="EC" id="3.5.-.-" evidence="3"/>
<organism evidence="3 4">
    <name type="scientific">Saxibacter everestensis</name>
    <dbReference type="NCBI Taxonomy" id="2909229"/>
    <lineage>
        <taxon>Bacteria</taxon>
        <taxon>Bacillati</taxon>
        <taxon>Actinomycetota</taxon>
        <taxon>Actinomycetes</taxon>
        <taxon>Micrococcales</taxon>
        <taxon>Brevibacteriaceae</taxon>
        <taxon>Saxibacter</taxon>
    </lineage>
</organism>
<evidence type="ECO:0000256" key="1">
    <source>
        <dbReference type="SAM" id="MobiDB-lite"/>
    </source>
</evidence>
<dbReference type="CDD" id="cd01300">
    <property type="entry name" value="YtcJ_like"/>
    <property type="match status" value="1"/>
</dbReference>
<accession>A0ABY8QSW2</accession>
<feature type="domain" description="Amidohydrolase 3" evidence="2">
    <location>
        <begin position="51"/>
        <end position="544"/>
    </location>
</feature>
<dbReference type="Gene3D" id="2.30.40.10">
    <property type="entry name" value="Urease, subunit C, domain 1"/>
    <property type="match status" value="1"/>
</dbReference>